<dbReference type="AlphaFoldDB" id="E3KGJ1"/>
<dbReference type="OrthoDB" id="2495569at2759"/>
<reference evidence="3" key="2">
    <citation type="journal article" date="2011" name="Proc. Natl. Acad. Sci. U.S.A.">
        <title>Obligate biotrophy features unraveled by the genomic analysis of rust fungi.</title>
        <authorList>
            <person name="Duplessis S."/>
            <person name="Cuomo C.A."/>
            <person name="Lin Y.-C."/>
            <person name="Aerts A."/>
            <person name="Tisserant E."/>
            <person name="Veneault-Fourrey C."/>
            <person name="Joly D.L."/>
            <person name="Hacquard S."/>
            <person name="Amselem J."/>
            <person name="Cantarel B.L."/>
            <person name="Chiu R."/>
            <person name="Coutinho P.M."/>
            <person name="Feau N."/>
            <person name="Field M."/>
            <person name="Frey P."/>
            <person name="Gelhaye E."/>
            <person name="Goldberg J."/>
            <person name="Grabherr M.G."/>
            <person name="Kodira C.D."/>
            <person name="Kohler A."/>
            <person name="Kuees U."/>
            <person name="Lindquist E.A."/>
            <person name="Lucas S.M."/>
            <person name="Mago R."/>
            <person name="Mauceli E."/>
            <person name="Morin E."/>
            <person name="Murat C."/>
            <person name="Pangilinan J.L."/>
            <person name="Park R."/>
            <person name="Pearson M."/>
            <person name="Quesneville H."/>
            <person name="Rouhier N."/>
            <person name="Sakthikumar S."/>
            <person name="Salamov A.A."/>
            <person name="Schmutz J."/>
            <person name="Selles B."/>
            <person name="Shapiro H."/>
            <person name="Tanguay P."/>
            <person name="Tuskan G.A."/>
            <person name="Henrissat B."/>
            <person name="Van de Peer Y."/>
            <person name="Rouze P."/>
            <person name="Ellis J.G."/>
            <person name="Dodds P.N."/>
            <person name="Schein J.E."/>
            <person name="Zhong S."/>
            <person name="Hamelin R.C."/>
            <person name="Grigoriev I.V."/>
            <person name="Szabo L.J."/>
            <person name="Martin F."/>
        </authorList>
    </citation>
    <scope>NUCLEOTIDE SEQUENCE [LARGE SCALE GENOMIC DNA]</scope>
    <source>
        <strain evidence="3">CRL 75-36-700-3 / race SCCL</strain>
    </source>
</reference>
<dbReference type="GeneID" id="10545133"/>
<dbReference type="InterPro" id="IPR046496">
    <property type="entry name" value="DUF6589"/>
</dbReference>
<dbReference type="KEGG" id="pgr:PGTG_08602"/>
<feature type="domain" description="DUF6589" evidence="1">
    <location>
        <begin position="360"/>
        <end position="650"/>
    </location>
</feature>
<gene>
    <name evidence="2" type="ORF">PGTG_08602</name>
</gene>
<dbReference type="InParanoid" id="E3KGJ1"/>
<dbReference type="Pfam" id="PF20231">
    <property type="entry name" value="DUF6589"/>
    <property type="match status" value="1"/>
</dbReference>
<dbReference type="Proteomes" id="UP000008783">
    <property type="component" value="Unassembled WGS sequence"/>
</dbReference>
<name>E3KGJ1_PUCGT</name>
<dbReference type="EMBL" id="DS178286">
    <property type="protein sequence ID" value="EFP83416.1"/>
    <property type="molecule type" value="Genomic_DNA"/>
</dbReference>
<proteinExistence type="predicted"/>
<dbReference type="RefSeq" id="XP_003327835.1">
    <property type="nucleotide sequence ID" value="XM_003327787.1"/>
</dbReference>
<accession>E3KGJ1</accession>
<keyword evidence="3" id="KW-1185">Reference proteome</keyword>
<dbReference type="VEuPathDB" id="FungiDB:PGTG_08602"/>
<organism evidence="2 3">
    <name type="scientific">Puccinia graminis f. sp. tritici (strain CRL 75-36-700-3 / race SCCL)</name>
    <name type="common">Black stem rust fungus</name>
    <dbReference type="NCBI Taxonomy" id="418459"/>
    <lineage>
        <taxon>Eukaryota</taxon>
        <taxon>Fungi</taxon>
        <taxon>Dikarya</taxon>
        <taxon>Basidiomycota</taxon>
        <taxon>Pucciniomycotina</taxon>
        <taxon>Pucciniomycetes</taxon>
        <taxon>Pucciniales</taxon>
        <taxon>Pucciniaceae</taxon>
        <taxon>Puccinia</taxon>
    </lineage>
</organism>
<protein>
    <recommendedName>
        <fullName evidence="1">DUF6589 domain-containing protein</fullName>
    </recommendedName>
</protein>
<evidence type="ECO:0000313" key="3">
    <source>
        <dbReference type="Proteomes" id="UP000008783"/>
    </source>
</evidence>
<sequence>MDPQNVPILTEAEKVIQICDAIHHLQMTPKKFINAFLTNADPQIAYKRRFWGTSTGWSSTHGIIQAVKAEVARTRDGADRWDAFYTQSVEILLSQSPPRGNFPLGSFHSSRTVQPSFFDPKAVSERDEALTKNHMPFLFNLIKRMLVRVEAPDELDEDGPVEPTIADPEQDHILNMDNVTYVADRNSAFSIRIHKACFSFGFVQVEANHQQPVASTICSMVAFTRNRRHNSMQLYNSIRFVAGGLSDQLNDYLHLLGITSSRQTAIRALTFLSTCAARDLRNAMTPMAGVPVGPSICIDNLDMEQRVHAHSIGHRTMMFHGSWGYIHHPHPSLLDSLDLSELSLKSYYESLQKVSSLIIQPSMFLPTADEDLHFEAVLKSQIARVMRHYIAEPSTRDGSIQIHPPSIDPIDCSPPNIKMLKLMDASDNSAEGIGQVIESIISQSGLTAEEFCSRLQVMDGDLGTIQNFNSLRALRTPSAHPEHNLHNISFQLGASHTLWNIAQNILTAHFGDPTKTNDLGAWHDLHALGIPSDKAVPKKDFDQMINNMEKIHEASIFHCLCVIMGTTRDQVAKTPGKIETRKWNQIIEACYDRFFSPEARRSTSKEASPKLFALLHRLHDFSTVIEANRAMKAGDIGRLVNIWKIWCIMSQALTADTSSTTF</sequence>
<reference key="1">
    <citation type="submission" date="2007-01" db="EMBL/GenBank/DDBJ databases">
        <title>The Genome Sequence of Puccinia graminis f. sp. tritici Strain CRL 75-36-700-3.</title>
        <authorList>
            <consortium name="The Broad Institute Genome Sequencing Platform"/>
            <person name="Birren B."/>
            <person name="Lander E."/>
            <person name="Galagan J."/>
            <person name="Nusbaum C."/>
            <person name="Devon K."/>
            <person name="Cuomo C."/>
            <person name="Jaffe D."/>
            <person name="Butler J."/>
            <person name="Alvarez P."/>
            <person name="Gnerre S."/>
            <person name="Grabherr M."/>
            <person name="Mauceli E."/>
            <person name="Brockman W."/>
            <person name="Young S."/>
            <person name="LaButti K."/>
            <person name="Sykes S."/>
            <person name="DeCaprio D."/>
            <person name="Crawford M."/>
            <person name="Koehrsen M."/>
            <person name="Engels R."/>
            <person name="Montgomery P."/>
            <person name="Pearson M."/>
            <person name="Howarth C."/>
            <person name="Larson L."/>
            <person name="White J."/>
            <person name="Zeng Q."/>
            <person name="Kodira C."/>
            <person name="Yandava C."/>
            <person name="Alvarado L."/>
            <person name="O'Leary S."/>
            <person name="Szabo L."/>
            <person name="Dean R."/>
            <person name="Schein J."/>
        </authorList>
    </citation>
    <scope>NUCLEOTIDE SEQUENCE</scope>
    <source>
        <strain>CRL 75-36-700-3</strain>
    </source>
</reference>
<dbReference type="HOGENOM" id="CLU_009176_0_0_1"/>
<dbReference type="eggNOG" id="ENOG502SCRC">
    <property type="taxonomic scope" value="Eukaryota"/>
</dbReference>
<evidence type="ECO:0000259" key="1">
    <source>
        <dbReference type="Pfam" id="PF20231"/>
    </source>
</evidence>
<evidence type="ECO:0000313" key="2">
    <source>
        <dbReference type="EMBL" id="EFP83416.1"/>
    </source>
</evidence>